<evidence type="ECO:0000313" key="7">
    <source>
        <dbReference type="EMBL" id="JAD26980.1"/>
    </source>
</evidence>
<dbReference type="Pfam" id="PF00854">
    <property type="entry name" value="PTR2"/>
    <property type="match status" value="1"/>
</dbReference>
<dbReference type="AlphaFoldDB" id="A0A0A8YQ34"/>
<evidence type="ECO:0000256" key="2">
    <source>
        <dbReference type="ARBA" id="ARBA00005982"/>
    </source>
</evidence>
<name>A0A0A8YQ34_ARUDO</name>
<keyword evidence="4 6" id="KW-1133">Transmembrane helix</keyword>
<evidence type="ECO:0000256" key="6">
    <source>
        <dbReference type="SAM" id="Phobius"/>
    </source>
</evidence>
<evidence type="ECO:0000256" key="3">
    <source>
        <dbReference type="ARBA" id="ARBA00022692"/>
    </source>
</evidence>
<sequence length="126" mass="13526">MSILWQVPQYLLVGASVVFACVGQAEFFYNEAPAAMRSLCSAMALLTVAVGSYLSSLVVTAVSCATTRGGAAGWIPDDLDEGHLDRFFWLLAALSAMNLAVFVCCATRYKRKNVSLISVAALRLLQ</sequence>
<dbReference type="PANTHER" id="PTHR11654">
    <property type="entry name" value="OLIGOPEPTIDE TRANSPORTER-RELATED"/>
    <property type="match status" value="1"/>
</dbReference>
<dbReference type="SUPFAM" id="SSF103473">
    <property type="entry name" value="MFS general substrate transporter"/>
    <property type="match status" value="1"/>
</dbReference>
<proteinExistence type="inferred from homology"/>
<comment type="similarity">
    <text evidence="2">Belongs to the major facilitator superfamily. Proton-dependent oligopeptide transporter (POT/PTR) (TC 2.A.17) family.</text>
</comment>
<feature type="transmembrane region" description="Helical" evidence="6">
    <location>
        <begin position="12"/>
        <end position="30"/>
    </location>
</feature>
<evidence type="ECO:0000256" key="5">
    <source>
        <dbReference type="ARBA" id="ARBA00023136"/>
    </source>
</evidence>
<keyword evidence="5 6" id="KW-0472">Membrane</keyword>
<evidence type="ECO:0000256" key="1">
    <source>
        <dbReference type="ARBA" id="ARBA00004141"/>
    </source>
</evidence>
<dbReference type="GO" id="GO:0022857">
    <property type="term" value="F:transmembrane transporter activity"/>
    <property type="evidence" value="ECO:0007669"/>
    <property type="project" value="InterPro"/>
</dbReference>
<feature type="transmembrane region" description="Helical" evidence="6">
    <location>
        <begin position="42"/>
        <end position="75"/>
    </location>
</feature>
<comment type="subcellular location">
    <subcellularLocation>
        <location evidence="1">Membrane</location>
        <topology evidence="1">Multi-pass membrane protein</topology>
    </subcellularLocation>
</comment>
<reference evidence="7" key="1">
    <citation type="submission" date="2014-09" db="EMBL/GenBank/DDBJ databases">
        <authorList>
            <person name="Magalhaes I.L.F."/>
            <person name="Oliveira U."/>
            <person name="Santos F.R."/>
            <person name="Vidigal T.H.D.A."/>
            <person name="Brescovit A.D."/>
            <person name="Santos A.J."/>
        </authorList>
    </citation>
    <scope>NUCLEOTIDE SEQUENCE</scope>
    <source>
        <tissue evidence="7">Shoot tissue taken approximately 20 cm above the soil surface</tissue>
    </source>
</reference>
<reference evidence="7" key="2">
    <citation type="journal article" date="2015" name="Data Brief">
        <title>Shoot transcriptome of the giant reed, Arundo donax.</title>
        <authorList>
            <person name="Barrero R.A."/>
            <person name="Guerrero F.D."/>
            <person name="Moolhuijzen P."/>
            <person name="Goolsby J.A."/>
            <person name="Tidwell J."/>
            <person name="Bellgard S.E."/>
            <person name="Bellgard M.I."/>
        </authorList>
    </citation>
    <scope>NUCLEOTIDE SEQUENCE</scope>
    <source>
        <tissue evidence="7">Shoot tissue taken approximately 20 cm above the soil surface</tissue>
    </source>
</reference>
<accession>A0A0A8YQ34</accession>
<organism evidence="7">
    <name type="scientific">Arundo donax</name>
    <name type="common">Giant reed</name>
    <name type="synonym">Donax arundinaceus</name>
    <dbReference type="NCBI Taxonomy" id="35708"/>
    <lineage>
        <taxon>Eukaryota</taxon>
        <taxon>Viridiplantae</taxon>
        <taxon>Streptophyta</taxon>
        <taxon>Embryophyta</taxon>
        <taxon>Tracheophyta</taxon>
        <taxon>Spermatophyta</taxon>
        <taxon>Magnoliopsida</taxon>
        <taxon>Liliopsida</taxon>
        <taxon>Poales</taxon>
        <taxon>Poaceae</taxon>
        <taxon>PACMAD clade</taxon>
        <taxon>Arundinoideae</taxon>
        <taxon>Arundineae</taxon>
        <taxon>Arundo</taxon>
    </lineage>
</organism>
<dbReference type="InterPro" id="IPR000109">
    <property type="entry name" value="POT_fam"/>
</dbReference>
<dbReference type="GO" id="GO:0016020">
    <property type="term" value="C:membrane"/>
    <property type="evidence" value="ECO:0007669"/>
    <property type="project" value="UniProtKB-SubCell"/>
</dbReference>
<protein>
    <recommendedName>
        <fullName evidence="8">Peptide transporter</fullName>
    </recommendedName>
</protein>
<feature type="transmembrane region" description="Helical" evidence="6">
    <location>
        <begin position="87"/>
        <end position="106"/>
    </location>
</feature>
<dbReference type="Gene3D" id="1.20.1250.20">
    <property type="entry name" value="MFS general substrate transporter like domains"/>
    <property type="match status" value="1"/>
</dbReference>
<keyword evidence="3 6" id="KW-0812">Transmembrane</keyword>
<evidence type="ECO:0000256" key="4">
    <source>
        <dbReference type="ARBA" id="ARBA00022989"/>
    </source>
</evidence>
<evidence type="ECO:0008006" key="8">
    <source>
        <dbReference type="Google" id="ProtNLM"/>
    </source>
</evidence>
<dbReference type="InterPro" id="IPR036259">
    <property type="entry name" value="MFS_trans_sf"/>
</dbReference>
<dbReference type="EMBL" id="GBRH01270915">
    <property type="protein sequence ID" value="JAD26980.1"/>
    <property type="molecule type" value="Transcribed_RNA"/>
</dbReference>